<name>A0A4V4HIM9_DENBC</name>
<evidence type="ECO:0000256" key="1">
    <source>
        <dbReference type="ARBA" id="ARBA00023186"/>
    </source>
</evidence>
<feature type="compositionally biased region" description="Low complexity" evidence="2">
    <location>
        <begin position="155"/>
        <end position="165"/>
    </location>
</feature>
<dbReference type="GO" id="GO:0051087">
    <property type="term" value="F:protein-folding chaperone binding"/>
    <property type="evidence" value="ECO:0007669"/>
    <property type="project" value="TreeGrafter"/>
</dbReference>
<dbReference type="SUPFAM" id="SSF49493">
    <property type="entry name" value="HSP40/DnaJ peptide-binding domain"/>
    <property type="match status" value="1"/>
</dbReference>
<dbReference type="AlphaFoldDB" id="A0A4V4HIM9"/>
<feature type="compositionally biased region" description="Polar residues" evidence="2">
    <location>
        <begin position="221"/>
        <end position="230"/>
    </location>
</feature>
<dbReference type="InterPro" id="IPR051339">
    <property type="entry name" value="DnaJ_subfamily_B"/>
</dbReference>
<accession>A0A4V4HIM9</accession>
<reference evidence="4 5" key="1">
    <citation type="journal article" date="2019" name="Nat. Ecol. Evol.">
        <title>Megaphylogeny resolves global patterns of mushroom evolution.</title>
        <authorList>
            <person name="Varga T."/>
            <person name="Krizsan K."/>
            <person name="Foldi C."/>
            <person name="Dima B."/>
            <person name="Sanchez-Garcia M."/>
            <person name="Sanchez-Ramirez S."/>
            <person name="Szollosi G.J."/>
            <person name="Szarkandi J.G."/>
            <person name="Papp V."/>
            <person name="Albert L."/>
            <person name="Andreopoulos W."/>
            <person name="Angelini C."/>
            <person name="Antonin V."/>
            <person name="Barry K.W."/>
            <person name="Bougher N.L."/>
            <person name="Buchanan P."/>
            <person name="Buyck B."/>
            <person name="Bense V."/>
            <person name="Catcheside P."/>
            <person name="Chovatia M."/>
            <person name="Cooper J."/>
            <person name="Damon W."/>
            <person name="Desjardin D."/>
            <person name="Finy P."/>
            <person name="Geml J."/>
            <person name="Haridas S."/>
            <person name="Hughes K."/>
            <person name="Justo A."/>
            <person name="Karasinski D."/>
            <person name="Kautmanova I."/>
            <person name="Kiss B."/>
            <person name="Kocsube S."/>
            <person name="Kotiranta H."/>
            <person name="LaButti K.M."/>
            <person name="Lechner B.E."/>
            <person name="Liimatainen K."/>
            <person name="Lipzen A."/>
            <person name="Lukacs Z."/>
            <person name="Mihaltcheva S."/>
            <person name="Morgado L.N."/>
            <person name="Niskanen T."/>
            <person name="Noordeloos M.E."/>
            <person name="Ohm R.A."/>
            <person name="Ortiz-Santana B."/>
            <person name="Ovrebo C."/>
            <person name="Racz N."/>
            <person name="Riley R."/>
            <person name="Savchenko A."/>
            <person name="Shiryaev A."/>
            <person name="Soop K."/>
            <person name="Spirin V."/>
            <person name="Szebenyi C."/>
            <person name="Tomsovsky M."/>
            <person name="Tulloss R.E."/>
            <person name="Uehling J."/>
            <person name="Grigoriev I.V."/>
            <person name="Vagvolgyi C."/>
            <person name="Papp T."/>
            <person name="Martin F.M."/>
            <person name="Miettinen O."/>
            <person name="Hibbett D.S."/>
            <person name="Nagy L.G."/>
        </authorList>
    </citation>
    <scope>NUCLEOTIDE SEQUENCE [LARGE SCALE GENOMIC DNA]</scope>
    <source>
        <strain evidence="4 5">CBS 962.96</strain>
    </source>
</reference>
<dbReference type="PANTHER" id="PTHR24078">
    <property type="entry name" value="DNAJ HOMOLOG SUBFAMILY C MEMBER"/>
    <property type="match status" value="1"/>
</dbReference>
<dbReference type="OrthoDB" id="10250354at2759"/>
<protein>
    <recommendedName>
        <fullName evidence="3">Chaperone DnaJ C-terminal domain-containing protein</fullName>
    </recommendedName>
</protein>
<feature type="region of interest" description="Disordered" evidence="2">
    <location>
        <begin position="58"/>
        <end position="165"/>
    </location>
</feature>
<organism evidence="4 5">
    <name type="scientific">Dendrothele bispora (strain CBS 962.96)</name>
    <dbReference type="NCBI Taxonomy" id="1314807"/>
    <lineage>
        <taxon>Eukaryota</taxon>
        <taxon>Fungi</taxon>
        <taxon>Dikarya</taxon>
        <taxon>Basidiomycota</taxon>
        <taxon>Agaricomycotina</taxon>
        <taxon>Agaricomycetes</taxon>
        <taxon>Agaricomycetidae</taxon>
        <taxon>Agaricales</taxon>
        <taxon>Agaricales incertae sedis</taxon>
        <taxon>Dendrothele</taxon>
    </lineage>
</organism>
<dbReference type="Proteomes" id="UP000297245">
    <property type="component" value="Unassembled WGS sequence"/>
</dbReference>
<dbReference type="GO" id="GO:0005829">
    <property type="term" value="C:cytosol"/>
    <property type="evidence" value="ECO:0007669"/>
    <property type="project" value="TreeGrafter"/>
</dbReference>
<keyword evidence="5" id="KW-1185">Reference proteome</keyword>
<dbReference type="InterPro" id="IPR002939">
    <property type="entry name" value="DnaJ_C"/>
</dbReference>
<feature type="region of interest" description="Disordered" evidence="2">
    <location>
        <begin position="221"/>
        <end position="272"/>
    </location>
</feature>
<dbReference type="GO" id="GO:0006457">
    <property type="term" value="P:protein folding"/>
    <property type="evidence" value="ECO:0007669"/>
    <property type="project" value="InterPro"/>
</dbReference>
<dbReference type="EMBL" id="ML179038">
    <property type="protein sequence ID" value="THV07266.1"/>
    <property type="molecule type" value="Genomic_DNA"/>
</dbReference>
<dbReference type="Pfam" id="PF01556">
    <property type="entry name" value="DnaJ_C"/>
    <property type="match status" value="1"/>
</dbReference>
<feature type="compositionally biased region" description="Low complexity" evidence="2">
    <location>
        <begin position="76"/>
        <end position="86"/>
    </location>
</feature>
<sequence length="443" mass="49090">MILFDFDTKPNGVADYSMKAAAWNPDRHIEDKNHATAKFIEIKNAYLMLMHELHPEEASTPIRQNPPRFSGDHSPTRTTRPPLRRATTTHDLVSAARSSESSPNSNPSPNSNSIPSPNSHPNPNPNRSYFDSHPPSTRISVDNVPLPIRPPFHTRNSSNSVGSLVSSRQSSLESVTTAPSSPTFTFQNLPKDFEPVPSHAPTTPSIIDVLNKTSPCVSVNPSMASKQCDTMSPAGSRDSRTKPSVPIIKSPFNPHKKEDQKPSKQVSYDRIPSYGPINSARGLGTSKEWKYTLTLSLEELFRGKLCRFLITRHLLNGTMEDAFLEVDVPPGCEAGRKITCYNVGHEHHPSRYQDIVFVIAESDHDRFLRVDQDLVLECKIPWTESLEKQDGRLCIPAINGQNLSMKVSCPKRRKLTGTEVITGAGMPVMHKGIVIGRGNLIVQ</sequence>
<evidence type="ECO:0000259" key="3">
    <source>
        <dbReference type="Pfam" id="PF01556"/>
    </source>
</evidence>
<evidence type="ECO:0000313" key="5">
    <source>
        <dbReference type="Proteomes" id="UP000297245"/>
    </source>
</evidence>
<evidence type="ECO:0000256" key="2">
    <source>
        <dbReference type="SAM" id="MobiDB-lite"/>
    </source>
</evidence>
<keyword evidence="1" id="KW-0143">Chaperone</keyword>
<proteinExistence type="predicted"/>
<evidence type="ECO:0000313" key="4">
    <source>
        <dbReference type="EMBL" id="THV07266.1"/>
    </source>
</evidence>
<gene>
    <name evidence="4" type="ORF">K435DRAFT_328938</name>
</gene>
<feature type="domain" description="Chaperone DnaJ C-terminal" evidence="3">
    <location>
        <begin position="290"/>
        <end position="443"/>
    </location>
</feature>
<feature type="compositionally biased region" description="Low complexity" evidence="2">
    <location>
        <begin position="98"/>
        <end position="117"/>
    </location>
</feature>
<dbReference type="Gene3D" id="2.60.260.20">
    <property type="entry name" value="Urease metallochaperone UreE, N-terminal domain"/>
    <property type="match status" value="2"/>
</dbReference>
<dbReference type="GO" id="GO:0051082">
    <property type="term" value="F:unfolded protein binding"/>
    <property type="evidence" value="ECO:0007669"/>
    <property type="project" value="InterPro"/>
</dbReference>
<dbReference type="InterPro" id="IPR008971">
    <property type="entry name" value="HSP40/DnaJ_pept-bd"/>
</dbReference>
<dbReference type="PANTHER" id="PTHR24078:SF553">
    <property type="entry name" value="DNAJ HOMOLOG SUBFAMILY B MEMBER 5"/>
    <property type="match status" value="1"/>
</dbReference>